<evidence type="ECO:0000259" key="16">
    <source>
        <dbReference type="PROSITE" id="PS50172"/>
    </source>
</evidence>
<feature type="binding site" evidence="14">
    <location>
        <begin position="81"/>
        <end position="85"/>
    </location>
    <ligand>
        <name>NAD(+)</name>
        <dbReference type="ChEBI" id="CHEBI:57540"/>
    </ligand>
</feature>
<dbReference type="InterPro" id="IPR004149">
    <property type="entry name" value="Znf_DNAligase_C4"/>
</dbReference>
<dbReference type="GO" id="GO:0005829">
    <property type="term" value="C:cytosol"/>
    <property type="evidence" value="ECO:0007669"/>
    <property type="project" value="TreeGrafter"/>
</dbReference>
<keyword evidence="9 14" id="KW-0460">Magnesium</keyword>
<dbReference type="GO" id="GO:0003677">
    <property type="term" value="F:DNA binding"/>
    <property type="evidence" value="ECO:0007669"/>
    <property type="project" value="InterPro"/>
</dbReference>
<evidence type="ECO:0000256" key="9">
    <source>
        <dbReference type="ARBA" id="ARBA00022842"/>
    </source>
</evidence>
<dbReference type="FunFam" id="3.30.470.30:FF:000001">
    <property type="entry name" value="DNA ligase"/>
    <property type="match status" value="1"/>
</dbReference>
<dbReference type="HAMAP" id="MF_01588">
    <property type="entry name" value="DNA_ligase_A"/>
    <property type="match status" value="1"/>
</dbReference>
<dbReference type="FunFam" id="2.40.50.140:FF:000012">
    <property type="entry name" value="DNA ligase"/>
    <property type="match status" value="1"/>
</dbReference>
<dbReference type="NCBIfam" id="NF005932">
    <property type="entry name" value="PRK07956.1"/>
    <property type="match status" value="1"/>
</dbReference>
<dbReference type="SUPFAM" id="SSF50249">
    <property type="entry name" value="Nucleic acid-binding proteins"/>
    <property type="match status" value="1"/>
</dbReference>
<dbReference type="InterPro" id="IPR013839">
    <property type="entry name" value="DNAligase_adenylation"/>
</dbReference>
<evidence type="ECO:0000256" key="11">
    <source>
        <dbReference type="ARBA" id="ARBA00023204"/>
    </source>
</evidence>
<dbReference type="PROSITE" id="PS01055">
    <property type="entry name" value="DNA_LIGASE_N1"/>
    <property type="match status" value="1"/>
</dbReference>
<evidence type="ECO:0000256" key="10">
    <source>
        <dbReference type="ARBA" id="ARBA00023027"/>
    </source>
</evidence>
<evidence type="ECO:0000256" key="7">
    <source>
        <dbReference type="ARBA" id="ARBA00022763"/>
    </source>
</evidence>
<feature type="binding site" evidence="14">
    <location>
        <position position="351"/>
    </location>
    <ligand>
        <name>NAD(+)</name>
        <dbReference type="ChEBI" id="CHEBI:57540"/>
    </ligand>
</feature>
<feature type="binding site" evidence="14">
    <location>
        <position position="497"/>
    </location>
    <ligand>
        <name>Zn(2+)</name>
        <dbReference type="ChEBI" id="CHEBI:29105"/>
    </ligand>
</feature>
<keyword evidence="10 14" id="KW-0520">NAD</keyword>
<keyword evidence="8 14" id="KW-0862">Zinc</keyword>
<feature type="binding site" evidence="14">
    <location>
        <position position="164"/>
    </location>
    <ligand>
        <name>NAD(+)</name>
        <dbReference type="ChEBI" id="CHEBI:57540"/>
    </ligand>
</feature>
<evidence type="ECO:0000256" key="1">
    <source>
        <dbReference type="ARBA" id="ARBA00004067"/>
    </source>
</evidence>
<dbReference type="Pfam" id="PF12826">
    <property type="entry name" value="HHH_2"/>
    <property type="match status" value="1"/>
</dbReference>
<dbReference type="SUPFAM" id="SSF56091">
    <property type="entry name" value="DNA ligase/mRNA capping enzyme, catalytic domain"/>
    <property type="match status" value="1"/>
</dbReference>
<dbReference type="PROSITE" id="PS01056">
    <property type="entry name" value="DNA_LIGASE_N2"/>
    <property type="match status" value="1"/>
</dbReference>
<dbReference type="InterPro" id="IPR004150">
    <property type="entry name" value="NAD_DNA_ligase_OB"/>
</dbReference>
<keyword evidence="14" id="KW-0464">Manganese</keyword>
<dbReference type="InterPro" id="IPR001357">
    <property type="entry name" value="BRCT_dom"/>
</dbReference>
<sequence length="868" mass="95473">MRDMQTAARDDADMKDGKDVIGSDRWIDALRYDDNDAMDLDDLDVDALTAEQAARLWSRLAAWVETDQMAYYVDDAPVSSDAAYDARMRCLQRLEAAFPQLDSPSSPTRRVGGTFSNEFASVRHPSRMMSLDDVFSYEELRAWYDGVRAALDWPEGKPLPMTCEIKIDGLALNLIYRDGVLTQGLTRGDGVTGEDITMNVRTFATIPATLGGPEGDVPELVEIRGEVFMRWDDFHALNERQEDEGKALFANPRNAAAGSLRQKDPRITASRHLSFYAHGLGELVWGPGKPVDVADEVHDQSEAYALYAKWGVPVSPHTREVTNFDEIIAMIEYYGEHRYDIEHALDGIVVKVDDLALQRRLGATSRAPRWAIAYKYPPEEVNTELLDIVVQVGRTGRVTPVAILKPVYVAGSTVSRTTLHNGYEVKRKGILIGDVVVVRKAGDVIPELVGPVLARRKGREGKLREFHMPTHCPSCGTLLRPMKEGDKDLRCPNAESCPAQLTERIINLASRKAFDIEHLGEQSAIALTNPEDDRPDSVEAYAPNIVEVRVKPGEEPEPYIAPEGLALPDAQQPVLSSEADVFDLDARRLKDVYVWREAPIIEISEKVENGKRRKVRKRIGGSGLWHRVPAFWTTPTKASDAKPVPADGVVVGVDGRSGRGIYVCPTETTRKMLDEVDKARHTDLDRVLVALSIRRLGPPTARLIAQHFGTLDAIEDADVDELMQIDGIGPEIAESVVDWFAQAKDPTSWRGKVLAAWKKAGVGMEADKSDLPQTLAGQTVVVTGSLETYSRDSAKEAIMERGGRAAGSVSKKTDWVVVGANAGSKAAKAEALGIPMIDERQFDELLATGTVEGVRQANASERSVSAEA</sequence>
<dbReference type="Gene3D" id="2.40.50.140">
    <property type="entry name" value="Nucleic acid-binding proteins"/>
    <property type="match status" value="1"/>
</dbReference>
<dbReference type="PANTHER" id="PTHR23389">
    <property type="entry name" value="CHROMOSOME TRANSMISSION FIDELITY FACTOR 18"/>
    <property type="match status" value="1"/>
</dbReference>
<dbReference type="Pfam" id="PF03120">
    <property type="entry name" value="OB_DNA_ligase"/>
    <property type="match status" value="1"/>
</dbReference>
<dbReference type="GO" id="GO:0046872">
    <property type="term" value="F:metal ion binding"/>
    <property type="evidence" value="ECO:0007669"/>
    <property type="project" value="UniProtKB-KW"/>
</dbReference>
<keyword evidence="4 14" id="KW-0436">Ligase</keyword>
<dbReference type="InterPro" id="IPR018239">
    <property type="entry name" value="DNA_ligase_AS"/>
</dbReference>
<dbReference type="InterPro" id="IPR036420">
    <property type="entry name" value="BRCT_dom_sf"/>
</dbReference>
<dbReference type="SMART" id="SM00532">
    <property type="entry name" value="LIGANc"/>
    <property type="match status" value="1"/>
</dbReference>
<evidence type="ECO:0000256" key="4">
    <source>
        <dbReference type="ARBA" id="ARBA00022598"/>
    </source>
</evidence>
<dbReference type="InterPro" id="IPR033136">
    <property type="entry name" value="DNA_ligase_CS"/>
</dbReference>
<keyword evidence="6 14" id="KW-0479">Metal-binding</keyword>
<feature type="binding site" evidence="14">
    <location>
        <position position="226"/>
    </location>
    <ligand>
        <name>NAD(+)</name>
        <dbReference type="ChEBI" id="CHEBI:57540"/>
    </ligand>
</feature>
<dbReference type="GO" id="GO:0006281">
    <property type="term" value="P:DNA repair"/>
    <property type="evidence" value="ECO:0007669"/>
    <property type="project" value="UniProtKB-KW"/>
</dbReference>
<evidence type="ECO:0000256" key="2">
    <source>
        <dbReference type="ARBA" id="ARBA00012722"/>
    </source>
</evidence>
<dbReference type="Gene3D" id="1.10.150.20">
    <property type="entry name" value="5' to 3' exonuclease, C-terminal subdomain"/>
    <property type="match status" value="2"/>
</dbReference>
<dbReference type="STRING" id="35760.BCHO_0809"/>
<evidence type="ECO:0000256" key="8">
    <source>
        <dbReference type="ARBA" id="ARBA00022833"/>
    </source>
</evidence>
<keyword evidence="7 14" id="KW-0227">DNA damage</keyword>
<comment type="similarity">
    <text evidence="13 14">Belongs to the NAD-dependent DNA ligase family. LigA subfamily.</text>
</comment>
<keyword evidence="11 14" id="KW-0234">DNA repair</keyword>
<feature type="binding site" evidence="14">
    <location>
        <position position="491"/>
    </location>
    <ligand>
        <name>Zn(2+)</name>
        <dbReference type="ChEBI" id="CHEBI:29105"/>
    </ligand>
</feature>
<dbReference type="InterPro" id="IPR012340">
    <property type="entry name" value="NA-bd_OB-fold"/>
</dbReference>
<keyword evidence="18" id="KW-1185">Reference proteome</keyword>
<reference evidence="17 18" key="1">
    <citation type="submission" date="2014-03" db="EMBL/GenBank/DDBJ databases">
        <title>Genomics of Bifidobacteria.</title>
        <authorList>
            <person name="Ventura M."/>
            <person name="Milani C."/>
            <person name="Lugli G.A."/>
        </authorList>
    </citation>
    <scope>NUCLEOTIDE SEQUENCE [LARGE SCALE GENOMIC DNA]</scope>
    <source>
        <strain evidence="17 18">LMG 10510</strain>
    </source>
</reference>
<dbReference type="Proteomes" id="UP000028995">
    <property type="component" value="Unassembled WGS sequence"/>
</dbReference>
<dbReference type="Gene3D" id="6.20.10.30">
    <property type="match status" value="1"/>
</dbReference>
<evidence type="ECO:0000313" key="18">
    <source>
        <dbReference type="Proteomes" id="UP000028995"/>
    </source>
</evidence>
<dbReference type="PANTHER" id="PTHR23389:SF9">
    <property type="entry name" value="DNA LIGASE"/>
    <property type="match status" value="1"/>
</dbReference>
<evidence type="ECO:0000256" key="3">
    <source>
        <dbReference type="ARBA" id="ARBA00013308"/>
    </source>
</evidence>
<feature type="binding site" evidence="14">
    <location>
        <position position="375"/>
    </location>
    <ligand>
        <name>NAD(+)</name>
        <dbReference type="ChEBI" id="CHEBI:57540"/>
    </ligand>
</feature>
<evidence type="ECO:0000256" key="5">
    <source>
        <dbReference type="ARBA" id="ARBA00022705"/>
    </source>
</evidence>
<dbReference type="InterPro" id="IPR001679">
    <property type="entry name" value="DNA_ligase"/>
</dbReference>
<keyword evidence="5 14" id="KW-0235">DNA replication</keyword>
<feature type="binding site" evidence="14">
    <location>
        <begin position="130"/>
        <end position="131"/>
    </location>
    <ligand>
        <name>NAD(+)</name>
        <dbReference type="ChEBI" id="CHEBI:57540"/>
    </ligand>
</feature>
<dbReference type="SMART" id="SM00292">
    <property type="entry name" value="BRCT"/>
    <property type="match status" value="1"/>
</dbReference>
<feature type="active site" description="N6-AMP-lysine intermediate" evidence="14">
    <location>
        <position position="166"/>
    </location>
</feature>
<evidence type="ECO:0000256" key="15">
    <source>
        <dbReference type="RuleBase" id="RU000618"/>
    </source>
</evidence>
<comment type="cofactor">
    <cofactor evidence="14">
        <name>Mg(2+)</name>
        <dbReference type="ChEBI" id="CHEBI:18420"/>
    </cofactor>
    <cofactor evidence="14">
        <name>Mn(2+)</name>
        <dbReference type="ChEBI" id="CHEBI:29035"/>
    </cofactor>
</comment>
<dbReference type="Pfam" id="PF03119">
    <property type="entry name" value="DNA_ligase_ZBD"/>
    <property type="match status" value="1"/>
</dbReference>
<dbReference type="PROSITE" id="PS50172">
    <property type="entry name" value="BRCT"/>
    <property type="match status" value="1"/>
</dbReference>
<dbReference type="CDD" id="cd17748">
    <property type="entry name" value="BRCT_DNA_ligase_like"/>
    <property type="match status" value="1"/>
</dbReference>
<dbReference type="SUPFAM" id="SSF47781">
    <property type="entry name" value="RuvA domain 2-like"/>
    <property type="match status" value="2"/>
</dbReference>
<dbReference type="InterPro" id="IPR041663">
    <property type="entry name" value="DisA/LigA_HHH"/>
</dbReference>
<dbReference type="NCBIfam" id="TIGR00575">
    <property type="entry name" value="dnlj"/>
    <property type="match status" value="1"/>
</dbReference>
<dbReference type="GO" id="GO:0006260">
    <property type="term" value="P:DNA replication"/>
    <property type="evidence" value="ECO:0007669"/>
    <property type="project" value="UniProtKB-KW"/>
</dbReference>
<name>A0A087AF40_9BIFI</name>
<dbReference type="EC" id="6.5.1.2" evidence="2 14"/>
<dbReference type="AlphaFoldDB" id="A0A087AF40"/>
<comment type="catalytic activity">
    <reaction evidence="12 14 15">
        <text>NAD(+) + (deoxyribonucleotide)n-3'-hydroxyl + 5'-phospho-(deoxyribonucleotide)m = (deoxyribonucleotide)n+m + AMP + beta-nicotinamide D-nucleotide.</text>
        <dbReference type="EC" id="6.5.1.2"/>
    </reaction>
</comment>
<evidence type="ECO:0000256" key="13">
    <source>
        <dbReference type="ARBA" id="ARBA00060881"/>
    </source>
</evidence>
<dbReference type="Pfam" id="PF01653">
    <property type="entry name" value="DNA_ligase_aden"/>
    <property type="match status" value="1"/>
</dbReference>
<comment type="caution">
    <text evidence="17">The sequence shown here is derived from an EMBL/GenBank/DDBJ whole genome shotgun (WGS) entry which is preliminary data.</text>
</comment>
<dbReference type="Gene3D" id="3.30.470.30">
    <property type="entry name" value="DNA ligase/mRNA capping enzyme"/>
    <property type="match status" value="1"/>
</dbReference>
<dbReference type="eggNOG" id="COG0272">
    <property type="taxonomic scope" value="Bacteria"/>
</dbReference>
<feature type="binding site" evidence="14">
    <location>
        <position position="187"/>
    </location>
    <ligand>
        <name>NAD(+)</name>
        <dbReference type="ChEBI" id="CHEBI:57540"/>
    </ligand>
</feature>
<feature type="binding site" evidence="14">
    <location>
        <position position="475"/>
    </location>
    <ligand>
        <name>Zn(2+)</name>
        <dbReference type="ChEBI" id="CHEBI:29105"/>
    </ligand>
</feature>
<dbReference type="InterPro" id="IPR013840">
    <property type="entry name" value="DNAligase_N"/>
</dbReference>
<dbReference type="FunFam" id="3.40.50.10190:FF:000054">
    <property type="entry name" value="DNA ligase"/>
    <property type="match status" value="1"/>
</dbReference>
<dbReference type="InterPro" id="IPR003583">
    <property type="entry name" value="Hlx-hairpin-Hlx_DNA-bd_motif"/>
</dbReference>
<dbReference type="InterPro" id="IPR010994">
    <property type="entry name" value="RuvA_2-like"/>
</dbReference>
<dbReference type="Pfam" id="PF00533">
    <property type="entry name" value="BRCT"/>
    <property type="match status" value="1"/>
</dbReference>
<evidence type="ECO:0000256" key="6">
    <source>
        <dbReference type="ARBA" id="ARBA00022723"/>
    </source>
</evidence>
<evidence type="ECO:0000256" key="12">
    <source>
        <dbReference type="ARBA" id="ARBA00034005"/>
    </source>
</evidence>
<dbReference type="Gene3D" id="3.40.50.10190">
    <property type="entry name" value="BRCT domain"/>
    <property type="match status" value="1"/>
</dbReference>
<feature type="binding site" evidence="14">
    <location>
        <position position="472"/>
    </location>
    <ligand>
        <name>Zn(2+)</name>
        <dbReference type="ChEBI" id="CHEBI:29105"/>
    </ligand>
</feature>
<dbReference type="Gene3D" id="1.10.287.610">
    <property type="entry name" value="Helix hairpin bin"/>
    <property type="match status" value="1"/>
</dbReference>
<gene>
    <name evidence="14" type="primary">ligA</name>
    <name evidence="17" type="ORF">BCHO_0809</name>
</gene>
<protein>
    <recommendedName>
        <fullName evidence="3 14">DNA ligase</fullName>
        <ecNumber evidence="2 14">6.5.1.2</ecNumber>
    </recommendedName>
    <alternativeName>
        <fullName evidence="14">Polydeoxyribonucleotide synthase [NAD(+)]</fullName>
    </alternativeName>
</protein>
<evidence type="ECO:0000256" key="14">
    <source>
        <dbReference type="HAMAP-Rule" id="MF_01588"/>
    </source>
</evidence>
<feature type="domain" description="BRCT" evidence="16">
    <location>
        <begin position="770"/>
        <end position="839"/>
    </location>
</feature>
<comment type="function">
    <text evidence="1 14">DNA ligase that catalyzes the formation of phosphodiester linkages between 5'-phosphoryl and 3'-hydroxyl groups in double-stranded DNA using NAD as a coenzyme and as the energy source for the reaction. It is essential for DNA replication and repair of damaged DNA.</text>
</comment>
<dbReference type="GO" id="GO:0003911">
    <property type="term" value="F:DNA ligase (NAD+) activity"/>
    <property type="evidence" value="ECO:0007669"/>
    <property type="project" value="UniProtKB-UniRule"/>
</dbReference>
<accession>A0A087AF40</accession>
<proteinExistence type="inferred from homology"/>
<dbReference type="CDD" id="cd00114">
    <property type="entry name" value="LIGANc"/>
    <property type="match status" value="1"/>
</dbReference>
<dbReference type="SMART" id="SM00278">
    <property type="entry name" value="HhH1"/>
    <property type="match status" value="2"/>
</dbReference>
<organism evidence="17 18">
    <name type="scientific">Bifidobacterium choerinum</name>
    <dbReference type="NCBI Taxonomy" id="35760"/>
    <lineage>
        <taxon>Bacteria</taxon>
        <taxon>Bacillati</taxon>
        <taxon>Actinomycetota</taxon>
        <taxon>Actinomycetes</taxon>
        <taxon>Bifidobacteriales</taxon>
        <taxon>Bifidobacteriaceae</taxon>
        <taxon>Bifidobacterium</taxon>
    </lineage>
</organism>
<evidence type="ECO:0000313" key="17">
    <source>
        <dbReference type="EMBL" id="KFI57390.1"/>
    </source>
</evidence>
<dbReference type="EMBL" id="JGYU01000005">
    <property type="protein sequence ID" value="KFI57390.1"/>
    <property type="molecule type" value="Genomic_DNA"/>
</dbReference>
<dbReference type="SUPFAM" id="SSF52113">
    <property type="entry name" value="BRCT domain"/>
    <property type="match status" value="1"/>
</dbReference>